<evidence type="ECO:0000256" key="3">
    <source>
        <dbReference type="ARBA" id="ARBA00005329"/>
    </source>
</evidence>
<proteinExistence type="inferred from homology"/>
<organism evidence="17 18">
    <name type="scientific">Pedobacter cryoconitis</name>
    <dbReference type="NCBI Taxonomy" id="188932"/>
    <lineage>
        <taxon>Bacteria</taxon>
        <taxon>Pseudomonadati</taxon>
        <taxon>Bacteroidota</taxon>
        <taxon>Sphingobacteriia</taxon>
        <taxon>Sphingobacteriales</taxon>
        <taxon>Sphingobacteriaceae</taxon>
        <taxon>Pedobacter</taxon>
    </lineage>
</organism>
<dbReference type="GO" id="GO:0004096">
    <property type="term" value="F:catalase activity"/>
    <property type="evidence" value="ECO:0007669"/>
    <property type="project" value="UniProtKB-EC"/>
</dbReference>
<comment type="catalytic activity">
    <reaction evidence="14">
        <text>2 H2O2 = O2 + 2 H2O</text>
        <dbReference type="Rhea" id="RHEA:20309"/>
        <dbReference type="ChEBI" id="CHEBI:15377"/>
        <dbReference type="ChEBI" id="CHEBI:15379"/>
        <dbReference type="ChEBI" id="CHEBI:16240"/>
        <dbReference type="EC" id="1.11.1.6"/>
    </reaction>
</comment>
<keyword evidence="7 13" id="KW-0349">Heme</keyword>
<dbReference type="PANTHER" id="PTHR11465">
    <property type="entry name" value="CATALASE"/>
    <property type="match status" value="1"/>
</dbReference>
<evidence type="ECO:0000256" key="5">
    <source>
        <dbReference type="ARBA" id="ARBA00014132"/>
    </source>
</evidence>
<evidence type="ECO:0000256" key="8">
    <source>
        <dbReference type="ARBA" id="ARBA00022723"/>
    </source>
</evidence>
<evidence type="ECO:0000259" key="16">
    <source>
        <dbReference type="SMART" id="SM01060"/>
    </source>
</evidence>
<dbReference type="GO" id="GO:0005737">
    <property type="term" value="C:cytoplasm"/>
    <property type="evidence" value="ECO:0007669"/>
    <property type="project" value="TreeGrafter"/>
</dbReference>
<dbReference type="PROSITE" id="PS51402">
    <property type="entry name" value="CATALASE_3"/>
    <property type="match status" value="1"/>
</dbReference>
<feature type="domain" description="Catalase core" evidence="16">
    <location>
        <begin position="26"/>
        <end position="409"/>
    </location>
</feature>
<evidence type="ECO:0000256" key="9">
    <source>
        <dbReference type="ARBA" id="ARBA00023002"/>
    </source>
</evidence>
<keyword evidence="9 14" id="KW-0560">Oxidoreductase</keyword>
<dbReference type="RefSeq" id="WP_184623268.1">
    <property type="nucleotide sequence ID" value="NZ_JACHCC010000002.1"/>
</dbReference>
<dbReference type="PIRSF" id="PIRSF038928">
    <property type="entry name" value="Catalase_clade1-3"/>
    <property type="match status" value="1"/>
</dbReference>
<name>A0A7X0MIU4_9SPHI</name>
<dbReference type="InterPro" id="IPR010582">
    <property type="entry name" value="Catalase_immune_responsive"/>
</dbReference>
<dbReference type="InterPro" id="IPR018028">
    <property type="entry name" value="Catalase"/>
</dbReference>
<dbReference type="PROSITE" id="PS00438">
    <property type="entry name" value="CATALASE_2"/>
    <property type="match status" value="1"/>
</dbReference>
<sequence length="509" mass="56987">MNFKNLTVLLLSGTVLSVSAQQKNLTTNNGAPVGDNQNSKTIGNNGPVLLEDINLIEKLASFDRERIPERVVHPVGAGAFGEFVSADNFSAFTKAALFSGKGKITPVFTRFSTVINSKGSPETLRDPRGFAVKFYTEQGNYDIVGNNLPVFFIRDAVKFPDMVHSLKPSPITNRQDATRYFDFFSHVPESTNMLTRLYTDLGIPANFRQMDGSSVHAFKWINNKGEITYVKYTWKTLQGVKGLNAEAAAGIQAKDFQSATHDLYDNIKKGNFPAWELYVQMIKPADMDKVDFNPLDPTKVWPENEVKMVLLGKMTLNKWPDNFFEQVEEAAFSPADLVPGIEPSEDKLLQGRLFSYFDTQRYRIGPNFQSLPVNSPKTPVNSNNQDGIMSNRQKNTDVNYQPTVVAYGYQDDSNFKPSSTTYSSPATTQHKIDRANDFKQAGDFYKALPEKDKAELVKNLTDDLSTVTNRTIVLKMIAHFYMADADFGKRLAANLKASRQEVESVLTHN</sequence>
<dbReference type="Gene3D" id="2.40.180.10">
    <property type="entry name" value="Catalase core domain"/>
    <property type="match status" value="1"/>
</dbReference>
<dbReference type="SMART" id="SM01060">
    <property type="entry name" value="Catalase"/>
    <property type="match status" value="1"/>
</dbReference>
<keyword evidence="8 13" id="KW-0479">Metal-binding</keyword>
<dbReference type="CDD" id="cd08154">
    <property type="entry name" value="catalase_clade_1"/>
    <property type="match status" value="1"/>
</dbReference>
<feature type="signal peptide" evidence="15">
    <location>
        <begin position="1"/>
        <end position="20"/>
    </location>
</feature>
<evidence type="ECO:0000256" key="14">
    <source>
        <dbReference type="RuleBase" id="RU000498"/>
    </source>
</evidence>
<comment type="caution">
    <text evidence="17">The sequence shown here is derived from an EMBL/GenBank/DDBJ whole genome shotgun (WGS) entry which is preliminary data.</text>
</comment>
<evidence type="ECO:0000256" key="1">
    <source>
        <dbReference type="ARBA" id="ARBA00001971"/>
    </source>
</evidence>
<evidence type="ECO:0000256" key="15">
    <source>
        <dbReference type="SAM" id="SignalP"/>
    </source>
</evidence>
<gene>
    <name evidence="17" type="ORF">HDF25_000950</name>
</gene>
<evidence type="ECO:0000256" key="6">
    <source>
        <dbReference type="ARBA" id="ARBA00022559"/>
    </source>
</evidence>
<dbReference type="InterPro" id="IPR024708">
    <property type="entry name" value="Catalase_AS"/>
</dbReference>
<dbReference type="Pfam" id="PF06628">
    <property type="entry name" value="Catalase-rel"/>
    <property type="match status" value="1"/>
</dbReference>
<accession>A0A7X0MIU4</accession>
<dbReference type="InterPro" id="IPR020835">
    <property type="entry name" value="Catalase_sf"/>
</dbReference>
<comment type="function">
    <text evidence="2">Decomposes hydrogen peroxide into water and oxygen; serves to protect cells from the toxic effects of hydrogen peroxide.</text>
</comment>
<feature type="binding site" description="axial binding residue" evidence="13">
    <location>
        <position position="356"/>
    </location>
    <ligand>
        <name>heme</name>
        <dbReference type="ChEBI" id="CHEBI:30413"/>
    </ligand>
    <ligandPart>
        <name>Fe</name>
        <dbReference type="ChEBI" id="CHEBI:18248"/>
    </ligandPart>
</feature>
<dbReference type="GO" id="GO:0042744">
    <property type="term" value="P:hydrogen peroxide catabolic process"/>
    <property type="evidence" value="ECO:0007669"/>
    <property type="project" value="UniProtKB-KW"/>
</dbReference>
<evidence type="ECO:0000256" key="13">
    <source>
        <dbReference type="PIRSR" id="PIRSR038928-2"/>
    </source>
</evidence>
<dbReference type="GO" id="GO:0042542">
    <property type="term" value="P:response to hydrogen peroxide"/>
    <property type="evidence" value="ECO:0007669"/>
    <property type="project" value="TreeGrafter"/>
</dbReference>
<protein>
    <recommendedName>
        <fullName evidence="5 14">Catalase</fullName>
        <ecNumber evidence="4 14">1.11.1.6</ecNumber>
    </recommendedName>
</protein>
<dbReference type="GO" id="GO:0046872">
    <property type="term" value="F:metal ion binding"/>
    <property type="evidence" value="ECO:0007669"/>
    <property type="project" value="UniProtKB-KW"/>
</dbReference>
<evidence type="ECO:0000256" key="7">
    <source>
        <dbReference type="ARBA" id="ARBA00022617"/>
    </source>
</evidence>
<evidence type="ECO:0000256" key="2">
    <source>
        <dbReference type="ARBA" id="ARBA00002974"/>
    </source>
</evidence>
<dbReference type="InterPro" id="IPR002226">
    <property type="entry name" value="Catalase_haem_BS"/>
</dbReference>
<evidence type="ECO:0000313" key="17">
    <source>
        <dbReference type="EMBL" id="MBB6498813.1"/>
    </source>
</evidence>
<evidence type="ECO:0000256" key="4">
    <source>
        <dbReference type="ARBA" id="ARBA00012314"/>
    </source>
</evidence>
<dbReference type="Proteomes" id="UP000521017">
    <property type="component" value="Unassembled WGS sequence"/>
</dbReference>
<evidence type="ECO:0000313" key="18">
    <source>
        <dbReference type="Proteomes" id="UP000521017"/>
    </source>
</evidence>
<dbReference type="GO" id="GO:0020037">
    <property type="term" value="F:heme binding"/>
    <property type="evidence" value="ECO:0007669"/>
    <property type="project" value="InterPro"/>
</dbReference>
<dbReference type="EC" id="1.11.1.6" evidence="4 14"/>
<dbReference type="Pfam" id="PF00199">
    <property type="entry name" value="Catalase"/>
    <property type="match status" value="1"/>
</dbReference>
<dbReference type="PANTHER" id="PTHR11465:SF23">
    <property type="entry name" value="CATALASE-2"/>
    <property type="match status" value="1"/>
</dbReference>
<evidence type="ECO:0000256" key="12">
    <source>
        <dbReference type="PIRSR" id="PIRSR038928-1"/>
    </source>
</evidence>
<dbReference type="InterPro" id="IPR011614">
    <property type="entry name" value="Catalase_core"/>
</dbReference>
<reference evidence="17 18" key="1">
    <citation type="submission" date="2020-08" db="EMBL/GenBank/DDBJ databases">
        <title>Genomic Encyclopedia of Type Strains, Phase IV (KMG-V): Genome sequencing to study the core and pangenomes of soil and plant-associated prokaryotes.</title>
        <authorList>
            <person name="Whitman W."/>
        </authorList>
    </citation>
    <scope>NUCLEOTIDE SEQUENCE [LARGE SCALE GENOMIC DNA]</scope>
    <source>
        <strain evidence="17 18">M2T3</strain>
    </source>
</reference>
<comment type="similarity">
    <text evidence="3 14">Belongs to the catalase family.</text>
</comment>
<keyword evidence="11 14" id="KW-0376">Hydrogen peroxide</keyword>
<dbReference type="EMBL" id="JACHCC010000002">
    <property type="protein sequence ID" value="MBB6498813.1"/>
    <property type="molecule type" value="Genomic_DNA"/>
</dbReference>
<evidence type="ECO:0000256" key="10">
    <source>
        <dbReference type="ARBA" id="ARBA00023004"/>
    </source>
</evidence>
<feature type="active site" evidence="12">
    <location>
        <position position="73"/>
    </location>
</feature>
<dbReference type="PROSITE" id="PS00437">
    <property type="entry name" value="CATALASE_1"/>
    <property type="match status" value="1"/>
</dbReference>
<evidence type="ECO:0000256" key="11">
    <source>
        <dbReference type="ARBA" id="ARBA00023324"/>
    </source>
</evidence>
<dbReference type="InterPro" id="IPR024711">
    <property type="entry name" value="Catalase_clade1/3"/>
</dbReference>
<dbReference type="AlphaFoldDB" id="A0A7X0MIU4"/>
<dbReference type="PRINTS" id="PR00067">
    <property type="entry name" value="CATALASE"/>
</dbReference>
<comment type="cofactor">
    <cofactor evidence="1 13">
        <name>heme</name>
        <dbReference type="ChEBI" id="CHEBI:30413"/>
    </cofactor>
</comment>
<feature type="chain" id="PRO_5031465867" description="Catalase" evidence="15">
    <location>
        <begin position="21"/>
        <end position="509"/>
    </location>
</feature>
<keyword evidence="15" id="KW-0732">Signal</keyword>
<dbReference type="SUPFAM" id="SSF56634">
    <property type="entry name" value="Heme-dependent catalase-like"/>
    <property type="match status" value="1"/>
</dbReference>
<keyword evidence="10 13" id="KW-0408">Iron</keyword>
<keyword evidence="6 14" id="KW-0575">Peroxidase</keyword>
<feature type="active site" evidence="12">
    <location>
        <position position="146"/>
    </location>
</feature>